<feature type="compositionally biased region" description="Acidic residues" evidence="1">
    <location>
        <begin position="500"/>
        <end position="516"/>
    </location>
</feature>
<dbReference type="InterPro" id="IPR012334">
    <property type="entry name" value="Pectin_lyas_fold"/>
</dbReference>
<dbReference type="InterPro" id="IPR008638">
    <property type="entry name" value="FhaB/CdiA-like_TPS"/>
</dbReference>
<dbReference type="NCBIfam" id="TIGR01901">
    <property type="entry name" value="adhes_NPXG"/>
    <property type="match status" value="2"/>
</dbReference>
<feature type="compositionally biased region" description="Acidic residues" evidence="1">
    <location>
        <begin position="994"/>
        <end position="1006"/>
    </location>
</feature>
<feature type="domain" description="Filamentous haemagglutinin FhaB/tRNA nuclease CdiA-like TPS" evidence="2">
    <location>
        <begin position="558"/>
        <end position="678"/>
    </location>
</feature>
<dbReference type="AlphaFoldDB" id="A0A3N6SHF7"/>
<feature type="compositionally biased region" description="Acidic residues" evidence="1">
    <location>
        <begin position="972"/>
        <end position="985"/>
    </location>
</feature>
<accession>A0A3N6SHF7</accession>
<organism evidence="3 4">
    <name type="scientific">Erwinia psidii</name>
    <dbReference type="NCBI Taxonomy" id="69224"/>
    <lineage>
        <taxon>Bacteria</taxon>
        <taxon>Pseudomonadati</taxon>
        <taxon>Pseudomonadota</taxon>
        <taxon>Gammaproteobacteria</taxon>
        <taxon>Enterobacterales</taxon>
        <taxon>Erwiniaceae</taxon>
        <taxon>Erwinia</taxon>
    </lineage>
</organism>
<dbReference type="OrthoDB" id="2664633at2"/>
<evidence type="ECO:0000313" key="3">
    <source>
        <dbReference type="EMBL" id="RQM38171.1"/>
    </source>
</evidence>
<dbReference type="EMBL" id="RHHM01000007">
    <property type="protein sequence ID" value="RQM38171.1"/>
    <property type="molecule type" value="Genomic_DNA"/>
</dbReference>
<dbReference type="SUPFAM" id="SSF51126">
    <property type="entry name" value="Pectin lyase-like"/>
    <property type="match status" value="2"/>
</dbReference>
<feature type="compositionally biased region" description="Basic and acidic residues" evidence="1">
    <location>
        <begin position="518"/>
        <end position="531"/>
    </location>
</feature>
<evidence type="ECO:0000259" key="2">
    <source>
        <dbReference type="SMART" id="SM00912"/>
    </source>
</evidence>
<dbReference type="Pfam" id="PF05860">
    <property type="entry name" value="TPS"/>
    <property type="match status" value="2"/>
</dbReference>
<proteinExistence type="predicted"/>
<feature type="domain" description="Filamentous haemagglutinin FhaB/tRNA nuclease CdiA-like TPS" evidence="2">
    <location>
        <begin position="86"/>
        <end position="206"/>
    </location>
</feature>
<dbReference type="Gene3D" id="2.160.20.10">
    <property type="entry name" value="Single-stranded right-handed beta-helix, Pectin lyase-like"/>
    <property type="match status" value="2"/>
</dbReference>
<dbReference type="InterPro" id="IPR011050">
    <property type="entry name" value="Pectin_lyase_fold/virulence"/>
</dbReference>
<reference evidence="3 4" key="1">
    <citation type="submission" date="2018-10" db="EMBL/GenBank/DDBJ databases">
        <title>Draft genome sequence for the type isolate of Erwinia psidii, agent causal of bacterial blight in guava (Psidium guajava) and wilt and die-back of Eucalyptus spp.</title>
        <authorList>
            <person name="Hermenegildo P.S."/>
            <person name="Santos S.A."/>
            <person name="Guimaraes L.M.S."/>
            <person name="Vidigal P.M.P."/>
            <person name="Pereira I.C."/>
            <person name="Badel J.L."/>
            <person name="Alfenas-Zerbini P."/>
            <person name="Ferreira M.A.S.V."/>
            <person name="Alfenas A.C."/>
        </authorList>
    </citation>
    <scope>NUCLEOTIDE SEQUENCE [LARGE SCALE GENOMIC DNA]</scope>
    <source>
        <strain evidence="3 4">IBSBF 435</strain>
    </source>
</reference>
<dbReference type="SMART" id="SM00912">
    <property type="entry name" value="Haemagg_act"/>
    <property type="match status" value="2"/>
</dbReference>
<comment type="caution">
    <text evidence="3">The sequence shown here is derived from an EMBL/GenBank/DDBJ whole genome shotgun (WGS) entry which is preliminary data.</text>
</comment>
<evidence type="ECO:0000256" key="1">
    <source>
        <dbReference type="SAM" id="MobiDB-lite"/>
    </source>
</evidence>
<gene>
    <name evidence="3" type="ORF">EB241_10475</name>
</gene>
<evidence type="ECO:0000313" key="4">
    <source>
        <dbReference type="Proteomes" id="UP000279457"/>
    </source>
</evidence>
<dbReference type="Proteomes" id="UP000279457">
    <property type="component" value="Unassembled WGS sequence"/>
</dbReference>
<feature type="region of interest" description="Disordered" evidence="1">
    <location>
        <begin position="972"/>
        <end position="1007"/>
    </location>
</feature>
<feature type="region of interest" description="Disordered" evidence="1">
    <location>
        <begin position="490"/>
        <end position="539"/>
    </location>
</feature>
<dbReference type="RefSeq" id="WP_124233076.1">
    <property type="nucleotide sequence ID" value="NZ_RHHM01000007.1"/>
</dbReference>
<protein>
    <submittedName>
        <fullName evidence="3">Filamentous hemagglutinin N-terminal domain-containing protein</fullName>
    </submittedName>
</protein>
<keyword evidence="4" id="KW-1185">Reference proteome</keyword>
<sequence length="1086" mass="111442">MKRNNLREIINKTQTLHTSMSDSHFIRRVSLSRCSKNSHAMLQPGKLSAVSFAVLVSLGLGHQAKAGIVADSSAISSQQPDIINNANGTTVVNITTPGAAGVSRNTYSQFDVDQNGVILNNSKNGAYTSLGGAIGGNSSLSGRTASIILNEVNSSHASQLNGYIEVAGDKAEVVIANASGITCDGCGFINAGRATLTTGTAQIDSSGGLTGYLVEAGNVTIDGDGFNSQAPDFTNIIARSVKVNAALRAGNNLAITTGRNTVNAANTKLTKLAGDDSSISPKLALDVTSLGGMYAGAITLVGTEHGVGVKNAGELLTSAGAVRITADGDITNSGRISNSMAGSVVLDGVNVHNTGLLSSNSNMDITGSGDVVNSGYVGASRGVYIDAAGLVDNSGQIISAGSDISLTGSNIDNSGEIDSHQSLIATSKSDFTNSGSLNSAGYMGLTSNDEFTNTGTIASQQDIIITAADINSSPESKMSAGRGYSVTKVIRQNTTPVPDADQEPTAPDENEGEAGDASDAHDESSDNDAEKPANPTKAGIVADSSAISSQQPDIINNANGTTVVNITTPGAAGVSRNTYSQFDVDQNGVILNNSKNGAYTSLGGAIGGNSSLSGRTASIILNEVNSSHASQLNGYIEVAGDKAEVVIANASGITCDGCGFINAGRATLTTGTAQIDSSGGLTGYLVEAGNVTIDGDGFNSQAPDFTNIIARSVKVNAALRAGNNLAITTGRNTVNAANTKLTKLAGDDSSISPKLALDVTSLGGMYAGAITLVGTEHGVGVKNAGELLTSAGAVRITADGDISNSGFIGTNFMGSVTLNGTNVSNTGKLSSSTHAAIIASGDVVNSGYLNAYRSIEIEATGLLDNSNQIISNNGYITLSGGNIDNSGDIYSSDLLIATSKGDFTNSGILDSAKYMALTSNDGFINTGTIASQQDLIITAADINSRPESKMSAGRGYSVTKVIRQNTTHVSNVDEEEFTADSESETETYPVSHVDEEEFTADSESETETYPISNIDEEEFTADSESETETYPVSHVDEEEFTADSASETETNASSEVYAEPTDNIVEKLVDRSGKKSGWGWLYSLLR</sequence>
<name>A0A3N6SHF7_9GAMM</name>